<evidence type="ECO:0000313" key="3">
    <source>
        <dbReference type="Proteomes" id="UP000438182"/>
    </source>
</evidence>
<protein>
    <submittedName>
        <fullName evidence="2">Uncharacterized protein</fullName>
    </submittedName>
</protein>
<reference evidence="2 3" key="1">
    <citation type="submission" date="2019-12" db="EMBL/GenBank/DDBJ databases">
        <authorList>
            <person name="Kim Y.S."/>
        </authorList>
    </citation>
    <scope>NUCLEOTIDE SEQUENCE [LARGE SCALE GENOMIC DNA]</scope>
    <source>
        <strain evidence="2 3">MMS17-SY077</strain>
    </source>
</reference>
<comment type="caution">
    <text evidence="2">The sequence shown here is derived from an EMBL/GenBank/DDBJ whole genome shotgun (WGS) entry which is preliminary data.</text>
</comment>
<gene>
    <name evidence="2" type="ORF">GB864_06260</name>
</gene>
<dbReference type="AlphaFoldDB" id="A0A6I4NV30"/>
<evidence type="ECO:0000313" key="2">
    <source>
        <dbReference type="EMBL" id="MWB98150.1"/>
    </source>
</evidence>
<name>A0A6I4NV30_9MICO</name>
<dbReference type="Proteomes" id="UP000438182">
    <property type="component" value="Unassembled WGS sequence"/>
</dbReference>
<evidence type="ECO:0000256" key="1">
    <source>
        <dbReference type="SAM" id="MobiDB-lite"/>
    </source>
</evidence>
<feature type="compositionally biased region" description="Basic and acidic residues" evidence="1">
    <location>
        <begin position="16"/>
        <end position="32"/>
    </location>
</feature>
<organism evidence="2 3">
    <name type="scientific">Agromyces seonyuensis</name>
    <dbReference type="NCBI Taxonomy" id="2662446"/>
    <lineage>
        <taxon>Bacteria</taxon>
        <taxon>Bacillati</taxon>
        <taxon>Actinomycetota</taxon>
        <taxon>Actinomycetes</taxon>
        <taxon>Micrococcales</taxon>
        <taxon>Microbacteriaceae</taxon>
        <taxon>Agromyces</taxon>
    </lineage>
</organism>
<sequence length="49" mass="5420">MSDEQDFEDESTADELGDREAEREAAETDRRAGNWLPEGQRTDGPAPAP</sequence>
<keyword evidence="3" id="KW-1185">Reference proteome</keyword>
<dbReference type="RefSeq" id="WP_160423490.1">
    <property type="nucleotide sequence ID" value="NZ_WSTA01000020.1"/>
</dbReference>
<proteinExistence type="predicted"/>
<dbReference type="EMBL" id="WSTA01000020">
    <property type="protein sequence ID" value="MWB98150.1"/>
    <property type="molecule type" value="Genomic_DNA"/>
</dbReference>
<feature type="region of interest" description="Disordered" evidence="1">
    <location>
        <begin position="1"/>
        <end position="49"/>
    </location>
</feature>
<accession>A0A6I4NV30</accession>
<feature type="compositionally biased region" description="Acidic residues" evidence="1">
    <location>
        <begin position="1"/>
        <end position="15"/>
    </location>
</feature>